<dbReference type="PANTHER" id="PTHR11066:SF34">
    <property type="entry name" value="ACYL-COENZYME A THIOESTERASE 8"/>
    <property type="match status" value="1"/>
</dbReference>
<dbReference type="GO" id="GO:0047617">
    <property type="term" value="F:fatty acyl-CoA hydrolase activity"/>
    <property type="evidence" value="ECO:0007669"/>
    <property type="project" value="InterPro"/>
</dbReference>
<dbReference type="SUPFAM" id="SSF54637">
    <property type="entry name" value="Thioesterase/thiol ester dehydrase-isomerase"/>
    <property type="match status" value="2"/>
</dbReference>
<name>A0A5N5VCS9_MYCPH</name>
<feature type="domain" description="Acyl-CoA thioesterase-like C-terminal" evidence="4">
    <location>
        <begin position="171"/>
        <end position="301"/>
    </location>
</feature>
<keyword evidence="6" id="KW-1185">Reference proteome</keyword>
<evidence type="ECO:0000259" key="4">
    <source>
        <dbReference type="Pfam" id="PF20789"/>
    </source>
</evidence>
<evidence type="ECO:0000313" key="6">
    <source>
        <dbReference type="Proteomes" id="UP000325690"/>
    </source>
</evidence>
<proteinExistence type="inferred from homology"/>
<dbReference type="InterPro" id="IPR049449">
    <property type="entry name" value="TesB_ACOT8-like_N"/>
</dbReference>
<dbReference type="AlphaFoldDB" id="A0A5N5VCS9"/>
<dbReference type="GeneID" id="74305010"/>
<gene>
    <name evidence="5" type="ORF">MPHL21000_00775</name>
</gene>
<protein>
    <submittedName>
        <fullName evidence="5">Acyl-CoA thioesterase</fullName>
    </submittedName>
</protein>
<dbReference type="Proteomes" id="UP000325690">
    <property type="component" value="Unassembled WGS sequence"/>
</dbReference>
<dbReference type="InterPro" id="IPR003703">
    <property type="entry name" value="Acyl_CoA_thio"/>
</dbReference>
<feature type="domain" description="Acyl-CoA thioesterase-like N-terminal HotDog" evidence="3">
    <location>
        <begin position="51"/>
        <end position="128"/>
    </location>
</feature>
<dbReference type="Pfam" id="PF13622">
    <property type="entry name" value="4HBT_3"/>
    <property type="match status" value="1"/>
</dbReference>
<dbReference type="CDD" id="cd03445">
    <property type="entry name" value="Thioesterase_II_repeat2"/>
    <property type="match status" value="1"/>
</dbReference>
<organism evidence="5 6">
    <name type="scientific">Mycolicibacterium phlei DSM 43239 = CCUG 21000</name>
    <dbReference type="NCBI Taxonomy" id="1226750"/>
    <lineage>
        <taxon>Bacteria</taxon>
        <taxon>Bacillati</taxon>
        <taxon>Actinomycetota</taxon>
        <taxon>Actinomycetes</taxon>
        <taxon>Mycobacteriales</taxon>
        <taxon>Mycobacteriaceae</taxon>
        <taxon>Mycolicibacterium</taxon>
    </lineage>
</organism>
<dbReference type="GO" id="GO:0006637">
    <property type="term" value="P:acyl-CoA metabolic process"/>
    <property type="evidence" value="ECO:0007669"/>
    <property type="project" value="InterPro"/>
</dbReference>
<keyword evidence="2" id="KW-0378">Hydrolase</keyword>
<dbReference type="InterPro" id="IPR029069">
    <property type="entry name" value="HotDog_dom_sf"/>
</dbReference>
<comment type="similarity">
    <text evidence="1">Belongs to the C/M/P thioester hydrolase family.</text>
</comment>
<dbReference type="CDD" id="cd03444">
    <property type="entry name" value="Thioesterase_II_repeat1"/>
    <property type="match status" value="1"/>
</dbReference>
<sequence>MTQDEHSGPLRGTGSPLETAILRSLAHLEAVLDLQPTGPDRFRVGSEPDRFGRVFGGQLLAQAMAAAAATVEGQPPSAIHALFVRGGDETVPIDLVVQRIRDGRSISTRQVSVEQAGRPVLSAMVSFAHPDPETGTDLGDDPEVDPESLPLLQDWIPNTPAEARGLADVWATVPPPVEMRIGEPPMLMGGDQKPGERTHWMRLPRPVDDRPGLHELLLTYASDYLLVDQAFRNHPEPVAIGTYRGVTVNHSLWLHRPVHFDRWLGHTLRTVSVTGRRGLVQGTIVDEAGRHVASTAQEVLISRVG</sequence>
<dbReference type="GO" id="GO:0009062">
    <property type="term" value="P:fatty acid catabolic process"/>
    <property type="evidence" value="ECO:0007669"/>
    <property type="project" value="TreeGrafter"/>
</dbReference>
<dbReference type="InterPro" id="IPR042171">
    <property type="entry name" value="Acyl-CoA_hotdog"/>
</dbReference>
<dbReference type="InterPro" id="IPR049450">
    <property type="entry name" value="ACOT8-like_C"/>
</dbReference>
<evidence type="ECO:0000259" key="3">
    <source>
        <dbReference type="Pfam" id="PF13622"/>
    </source>
</evidence>
<accession>A0A5N5VCS9</accession>
<dbReference type="PANTHER" id="PTHR11066">
    <property type="entry name" value="ACYL-COA THIOESTERASE"/>
    <property type="match status" value="1"/>
</dbReference>
<evidence type="ECO:0000256" key="1">
    <source>
        <dbReference type="ARBA" id="ARBA00006538"/>
    </source>
</evidence>
<dbReference type="EMBL" id="ANBP01000001">
    <property type="protein sequence ID" value="KAB7759598.1"/>
    <property type="molecule type" value="Genomic_DNA"/>
</dbReference>
<evidence type="ECO:0000313" key="5">
    <source>
        <dbReference type="EMBL" id="KAB7759598.1"/>
    </source>
</evidence>
<comment type="caution">
    <text evidence="5">The sequence shown here is derived from an EMBL/GenBank/DDBJ whole genome shotgun (WGS) entry which is preliminary data.</text>
</comment>
<dbReference type="Gene3D" id="2.40.160.210">
    <property type="entry name" value="Acyl-CoA thioesterase, double hotdog domain"/>
    <property type="match status" value="1"/>
</dbReference>
<dbReference type="Pfam" id="PF20789">
    <property type="entry name" value="4HBT_3C"/>
    <property type="match status" value="1"/>
</dbReference>
<reference evidence="5 6" key="1">
    <citation type="submission" date="2012-10" db="EMBL/GenBank/DDBJ databases">
        <title>The draft sequence of the Mycobacterium pheli genome.</title>
        <authorList>
            <person name="Pettersson B.M.F."/>
            <person name="Das S."/>
            <person name="Dasgupta S."/>
            <person name="Bhattacharya A."/>
            <person name="Kirsebom L.A."/>
        </authorList>
    </citation>
    <scope>NUCLEOTIDE SEQUENCE [LARGE SCALE GENOMIC DNA]</scope>
    <source>
        <strain evidence="5 6">CCUG 21000</strain>
    </source>
</reference>
<evidence type="ECO:0000256" key="2">
    <source>
        <dbReference type="ARBA" id="ARBA00022801"/>
    </source>
</evidence>
<dbReference type="RefSeq" id="WP_061481674.1">
    <property type="nucleotide sequence ID" value="NZ_ANBO01000001.1"/>
</dbReference>